<evidence type="ECO:0000256" key="5">
    <source>
        <dbReference type="ARBA" id="ARBA00023277"/>
    </source>
</evidence>
<dbReference type="Gene3D" id="3.20.20.80">
    <property type="entry name" value="Glycosidases"/>
    <property type="match status" value="1"/>
</dbReference>
<evidence type="ECO:0000256" key="6">
    <source>
        <dbReference type="ARBA" id="ARBA00023295"/>
    </source>
</evidence>
<feature type="domain" description="Alpha-L-arabinofuranosidase 1 catalytic" evidence="8">
    <location>
        <begin position="2"/>
        <end position="108"/>
    </location>
</feature>
<evidence type="ECO:0000259" key="7">
    <source>
        <dbReference type="Pfam" id="PF06964"/>
    </source>
</evidence>
<keyword evidence="4" id="KW-0378">Hydrolase</keyword>
<proteinExistence type="inferred from homology"/>
<evidence type="ECO:0000256" key="2">
    <source>
        <dbReference type="ARBA" id="ARBA00007186"/>
    </source>
</evidence>
<dbReference type="AlphaFoldDB" id="X1HZC1"/>
<organism evidence="9">
    <name type="scientific">marine sediment metagenome</name>
    <dbReference type="NCBI Taxonomy" id="412755"/>
    <lineage>
        <taxon>unclassified sequences</taxon>
        <taxon>metagenomes</taxon>
        <taxon>ecological metagenomes</taxon>
    </lineage>
</organism>
<sequence>KTRPKMVNTHWGGVIENNHFGTHEFFDLCHQLGCEPYISGNVGSGTVQEMSQWIEYITFDGDSPIVNLRRNNGQDTPWKIKYWGVGNENWGCGGNMTAEYYSDLFLQYSTYCRDFSGNKLYKIACGPAGEFPINWVLHWVDVLMKKVKTTLTNVIQGMSLHYYTRAGMSASATKISEKSWLLTMKKALYIDDLILKIDDVMNKYDPSKRIKLIVDEWGTWWRVEKGTNPGFLYQQNTMRDAIVASLHLDIFNNHCDRVYMANIAQTVNV</sequence>
<gene>
    <name evidence="9" type="ORF">S03H2_44033</name>
</gene>
<keyword evidence="5" id="KW-0119">Carbohydrate metabolism</keyword>
<dbReference type="PANTHER" id="PTHR43576:SF2">
    <property type="entry name" value="INTRACELLULAR EXO-ALPHA-L-ARABINOFURANOSIDASE 2"/>
    <property type="match status" value="1"/>
</dbReference>
<dbReference type="InterPro" id="IPR055235">
    <property type="entry name" value="ASD1_cat"/>
</dbReference>
<dbReference type="GO" id="GO:0046373">
    <property type="term" value="P:L-arabinose metabolic process"/>
    <property type="evidence" value="ECO:0007669"/>
    <property type="project" value="InterPro"/>
</dbReference>
<keyword evidence="6" id="KW-0326">Glycosidase</keyword>
<comment type="catalytic activity">
    <reaction evidence="1">
        <text>Hydrolysis of terminal non-reducing alpha-L-arabinofuranoside residues in alpha-L-arabinosides.</text>
        <dbReference type="EC" id="3.2.1.55"/>
    </reaction>
</comment>
<dbReference type="Pfam" id="PF06964">
    <property type="entry name" value="Alpha-L-AF_C"/>
    <property type="match status" value="1"/>
</dbReference>
<comment type="similarity">
    <text evidence="2">Belongs to the glycosyl hydrolase 51 family.</text>
</comment>
<evidence type="ECO:0000256" key="4">
    <source>
        <dbReference type="ARBA" id="ARBA00022801"/>
    </source>
</evidence>
<reference evidence="9" key="1">
    <citation type="journal article" date="2014" name="Front. Microbiol.">
        <title>High frequency of phylogenetically diverse reductive dehalogenase-homologous genes in deep subseafloor sedimentary metagenomes.</title>
        <authorList>
            <person name="Kawai M."/>
            <person name="Futagami T."/>
            <person name="Toyoda A."/>
            <person name="Takaki Y."/>
            <person name="Nishi S."/>
            <person name="Hori S."/>
            <person name="Arai W."/>
            <person name="Tsubouchi T."/>
            <person name="Morono Y."/>
            <person name="Uchiyama I."/>
            <person name="Ito T."/>
            <person name="Fujiyama A."/>
            <person name="Inagaki F."/>
            <person name="Takami H."/>
        </authorList>
    </citation>
    <scope>NUCLEOTIDE SEQUENCE</scope>
    <source>
        <strain evidence="9">Expedition CK06-06</strain>
    </source>
</reference>
<feature type="domain" description="Alpha-L-arabinofuranosidase C-terminal" evidence="7">
    <location>
        <begin position="215"/>
        <end position="269"/>
    </location>
</feature>
<comment type="caution">
    <text evidence="9">The sequence shown here is derived from an EMBL/GenBank/DDBJ whole genome shotgun (WGS) entry which is preliminary data.</text>
</comment>
<dbReference type="EC" id="3.2.1.55" evidence="3"/>
<protein>
    <recommendedName>
        <fullName evidence="3">non-reducing end alpha-L-arabinofuranosidase</fullName>
        <ecNumber evidence="3">3.2.1.55</ecNumber>
    </recommendedName>
</protein>
<dbReference type="PANTHER" id="PTHR43576">
    <property type="entry name" value="ALPHA-L-ARABINOFURANOSIDASE C-RELATED"/>
    <property type="match status" value="1"/>
</dbReference>
<feature type="non-terminal residue" evidence="9">
    <location>
        <position position="269"/>
    </location>
</feature>
<evidence type="ECO:0000256" key="3">
    <source>
        <dbReference type="ARBA" id="ARBA00012670"/>
    </source>
</evidence>
<dbReference type="SUPFAM" id="SSF51445">
    <property type="entry name" value="(Trans)glycosidases"/>
    <property type="match status" value="1"/>
</dbReference>
<dbReference type="GO" id="GO:0000272">
    <property type="term" value="P:polysaccharide catabolic process"/>
    <property type="evidence" value="ECO:0007669"/>
    <property type="project" value="TreeGrafter"/>
</dbReference>
<feature type="non-terminal residue" evidence="9">
    <location>
        <position position="1"/>
    </location>
</feature>
<name>X1HZC1_9ZZZZ</name>
<accession>X1HZC1</accession>
<evidence type="ECO:0000256" key="1">
    <source>
        <dbReference type="ARBA" id="ARBA00001462"/>
    </source>
</evidence>
<evidence type="ECO:0000259" key="8">
    <source>
        <dbReference type="Pfam" id="PF22848"/>
    </source>
</evidence>
<dbReference type="InterPro" id="IPR017853">
    <property type="entry name" value="GH"/>
</dbReference>
<dbReference type="Pfam" id="PF22848">
    <property type="entry name" value="ASD1_dom"/>
    <property type="match status" value="1"/>
</dbReference>
<evidence type="ECO:0000313" key="9">
    <source>
        <dbReference type="EMBL" id="GAH74812.1"/>
    </source>
</evidence>
<dbReference type="InterPro" id="IPR010720">
    <property type="entry name" value="Alpha-L-AF_C"/>
</dbReference>
<dbReference type="EMBL" id="BARU01027511">
    <property type="protein sequence ID" value="GAH74812.1"/>
    <property type="molecule type" value="Genomic_DNA"/>
</dbReference>
<dbReference type="GO" id="GO:0046556">
    <property type="term" value="F:alpha-L-arabinofuranosidase activity"/>
    <property type="evidence" value="ECO:0007669"/>
    <property type="project" value="UniProtKB-EC"/>
</dbReference>